<name>A0A6M1SBS8_9HYPH</name>
<keyword evidence="4" id="KW-1185">Reference proteome</keyword>
<feature type="region of interest" description="Disordered" evidence="1">
    <location>
        <begin position="310"/>
        <end position="346"/>
    </location>
</feature>
<feature type="compositionally biased region" description="Polar residues" evidence="1">
    <location>
        <begin position="313"/>
        <end position="327"/>
    </location>
</feature>
<evidence type="ECO:0000256" key="1">
    <source>
        <dbReference type="SAM" id="MobiDB-lite"/>
    </source>
</evidence>
<reference evidence="3 4" key="2">
    <citation type="submission" date="2020-03" db="EMBL/GenBank/DDBJ databases">
        <title>Devosia chinhatensis sp. nov., isolated from a hexachlorocyclohexane (HCH) dump site in India.</title>
        <authorList>
            <person name="Kumar M."/>
            <person name="Lal R."/>
        </authorList>
    </citation>
    <scope>NUCLEOTIDE SEQUENCE [LARGE SCALE GENOMIC DNA]</scope>
    <source>
        <strain evidence="3 4">H239</strain>
    </source>
</reference>
<reference evidence="3 4" key="1">
    <citation type="submission" date="2020-02" db="EMBL/GenBank/DDBJ databases">
        <authorList>
            <person name="Khan S.A."/>
            <person name="Jeon C.O."/>
            <person name="Chun B.H."/>
        </authorList>
    </citation>
    <scope>NUCLEOTIDE SEQUENCE [LARGE SCALE GENOMIC DNA]</scope>
    <source>
        <strain evidence="3 4">H239</strain>
    </source>
</reference>
<protein>
    <submittedName>
        <fullName evidence="3">Uncharacterized protein</fullName>
    </submittedName>
</protein>
<comment type="caution">
    <text evidence="3">The sequence shown here is derived from an EMBL/GenBank/DDBJ whole genome shotgun (WGS) entry which is preliminary data.</text>
</comment>
<dbReference type="EMBL" id="JAALFG010000001">
    <property type="protein sequence ID" value="NGP17207.1"/>
    <property type="molecule type" value="Genomic_DNA"/>
</dbReference>
<keyword evidence="2" id="KW-0472">Membrane</keyword>
<feature type="transmembrane region" description="Helical" evidence="2">
    <location>
        <begin position="57"/>
        <end position="78"/>
    </location>
</feature>
<dbReference type="RefSeq" id="WP_164533415.1">
    <property type="nucleotide sequence ID" value="NZ_JAALFG010000001.1"/>
</dbReference>
<accession>A0A6M1SBS8</accession>
<proteinExistence type="predicted"/>
<evidence type="ECO:0000256" key="2">
    <source>
        <dbReference type="SAM" id="Phobius"/>
    </source>
</evidence>
<keyword evidence="2" id="KW-0812">Transmembrane</keyword>
<gene>
    <name evidence="3" type="ORF">G5575_05505</name>
</gene>
<feature type="transmembrane region" description="Helical" evidence="2">
    <location>
        <begin position="28"/>
        <end position="51"/>
    </location>
</feature>
<evidence type="ECO:0000313" key="3">
    <source>
        <dbReference type="EMBL" id="NGP17207.1"/>
    </source>
</evidence>
<dbReference type="Proteomes" id="UP000474802">
    <property type="component" value="Unassembled WGS sequence"/>
</dbReference>
<dbReference type="AlphaFoldDB" id="A0A6M1SBS8"/>
<sequence>MSEQQEIGSNQVFRVLTEVGRRSKKARFLPLLVFTLAIGIAALGGAIVLLGPEWPSAAWLIAGLTLACLAMLTLNVLGRQTRTGVVARRVDHALGLSEQLSSAIYVANRGLDTAVTRSLLHKAGDAANSIDIVRAIPMQTRLLGISVAALLVALSGTALAYGLLNAAPQPITAAAEPAETPAQNAIAAEDLDVLAKLIANDAERRNSDYLEALANSIEALAEKARDGASQAEIETQLQALMEHAAAGYAGDNPEWLDQGQNAGAVLQNAVAFNTARQQAAEQRARLAERNGEGSRISSADMYRLDDDRMARSATPTPQGNSPPSDNAVSDREGTLENASLGGGESLAKPMEDEAFTSAGSLPVGAAAQSGKGESNIAGGGSQALAENSAFLETMADPTQTMSIAADEVSEGSRIRMHVPTSAELSATEAVTDGGAVWDRQLAQVVRRQRIAPSASPVVSHYFNRPAAEPER</sequence>
<feature type="transmembrane region" description="Helical" evidence="2">
    <location>
        <begin position="142"/>
        <end position="164"/>
    </location>
</feature>
<keyword evidence="2" id="KW-1133">Transmembrane helix</keyword>
<feature type="region of interest" description="Disordered" evidence="1">
    <location>
        <begin position="284"/>
        <end position="303"/>
    </location>
</feature>
<evidence type="ECO:0000313" key="4">
    <source>
        <dbReference type="Proteomes" id="UP000474802"/>
    </source>
</evidence>
<organism evidence="3 4">
    <name type="scientific">Devosia aurantiaca</name>
    <dbReference type="NCBI Taxonomy" id="2714858"/>
    <lineage>
        <taxon>Bacteria</taxon>
        <taxon>Pseudomonadati</taxon>
        <taxon>Pseudomonadota</taxon>
        <taxon>Alphaproteobacteria</taxon>
        <taxon>Hyphomicrobiales</taxon>
        <taxon>Devosiaceae</taxon>
        <taxon>Devosia</taxon>
    </lineage>
</organism>